<dbReference type="GO" id="GO:0008270">
    <property type="term" value="F:zinc ion binding"/>
    <property type="evidence" value="ECO:0007669"/>
    <property type="project" value="UniProtKB-KW"/>
</dbReference>
<comment type="caution">
    <text evidence="4">The sequence shown here is derived from an EMBL/GenBank/DDBJ whole genome shotgun (WGS) entry which is preliminary data.</text>
</comment>
<feature type="domain" description="C2H2-type" evidence="3">
    <location>
        <begin position="192"/>
        <end position="219"/>
    </location>
</feature>
<dbReference type="EMBL" id="JAPEUY010000016">
    <property type="protein sequence ID" value="KAJ4364995.1"/>
    <property type="molecule type" value="Genomic_DNA"/>
</dbReference>
<keyword evidence="1" id="KW-0862">Zinc</keyword>
<proteinExistence type="predicted"/>
<organism evidence="4 5">
    <name type="scientific">Neocucurbitaria cava</name>
    <dbReference type="NCBI Taxonomy" id="798079"/>
    <lineage>
        <taxon>Eukaryota</taxon>
        <taxon>Fungi</taxon>
        <taxon>Dikarya</taxon>
        <taxon>Ascomycota</taxon>
        <taxon>Pezizomycotina</taxon>
        <taxon>Dothideomycetes</taxon>
        <taxon>Pleosporomycetidae</taxon>
        <taxon>Pleosporales</taxon>
        <taxon>Pleosporineae</taxon>
        <taxon>Cucurbitariaceae</taxon>
        <taxon>Neocucurbitaria</taxon>
    </lineage>
</organism>
<evidence type="ECO:0000256" key="2">
    <source>
        <dbReference type="SAM" id="MobiDB-lite"/>
    </source>
</evidence>
<keyword evidence="1" id="KW-0863">Zinc-finger</keyword>
<evidence type="ECO:0000256" key="1">
    <source>
        <dbReference type="PROSITE-ProRule" id="PRU00042"/>
    </source>
</evidence>
<dbReference type="Proteomes" id="UP001140560">
    <property type="component" value="Unassembled WGS sequence"/>
</dbReference>
<dbReference type="SUPFAM" id="SSF57667">
    <property type="entry name" value="beta-beta-alpha zinc fingers"/>
    <property type="match status" value="1"/>
</dbReference>
<accession>A0A9W9CIV4</accession>
<feature type="compositionally biased region" description="Low complexity" evidence="2">
    <location>
        <begin position="138"/>
        <end position="147"/>
    </location>
</feature>
<reference evidence="4" key="1">
    <citation type="submission" date="2022-10" db="EMBL/GenBank/DDBJ databases">
        <title>Tapping the CABI collections for fungal endophytes: first genome assemblies for Collariella, Neodidymelliopsis, Ascochyta clinopodiicola, Didymella pomorum, Didymosphaeria variabile, Neocosmospora piperis and Neocucurbitaria cava.</title>
        <authorList>
            <person name="Hill R."/>
        </authorList>
    </citation>
    <scope>NUCLEOTIDE SEQUENCE</scope>
    <source>
        <strain evidence="4">IMI 356814</strain>
    </source>
</reference>
<dbReference type="PROSITE" id="PS50157">
    <property type="entry name" value="ZINC_FINGER_C2H2_2"/>
    <property type="match status" value="1"/>
</dbReference>
<dbReference type="InterPro" id="IPR013087">
    <property type="entry name" value="Znf_C2H2_type"/>
</dbReference>
<evidence type="ECO:0000313" key="4">
    <source>
        <dbReference type="EMBL" id="KAJ4364995.1"/>
    </source>
</evidence>
<protein>
    <recommendedName>
        <fullName evidence="3">C2H2-type domain-containing protein</fullName>
    </recommendedName>
</protein>
<dbReference type="OrthoDB" id="654211at2759"/>
<dbReference type="InterPro" id="IPR036236">
    <property type="entry name" value="Znf_C2H2_sf"/>
</dbReference>
<feature type="region of interest" description="Disordered" evidence="2">
    <location>
        <begin position="92"/>
        <end position="116"/>
    </location>
</feature>
<feature type="compositionally biased region" description="Polar residues" evidence="2">
    <location>
        <begin position="27"/>
        <end position="59"/>
    </location>
</feature>
<keyword evidence="1" id="KW-0479">Metal-binding</keyword>
<feature type="region of interest" description="Disordered" evidence="2">
    <location>
        <begin position="138"/>
        <end position="165"/>
    </location>
</feature>
<evidence type="ECO:0000259" key="3">
    <source>
        <dbReference type="PROSITE" id="PS50157"/>
    </source>
</evidence>
<evidence type="ECO:0000313" key="5">
    <source>
        <dbReference type="Proteomes" id="UP001140560"/>
    </source>
</evidence>
<name>A0A9W9CIV4_9PLEO</name>
<sequence>MHSHRAPSAGPHYEFDDMMESNIDLGANQSTYDNDSYLQSGQQHSSFYDQSPTEYGNQYTSQWPTTSIAQQRFAHQQHLSALSYSSGSSGFRSSGNSVFSHDPTRDSTFSSISTSSYASDVPRDYYISQTEYLLTHSSSAQSSYTPSPVEGPTSPAPRKRTAQRQAAQEKDYFKTCISGNKQRRPCGKEQKYFCTACEKPFVEKADWRRHEETYQERPEMFQCDLCPAIYFLDKDFATHHVSNHRCAACFENIKCSQKRHVQLAKKQRVTRTGWGCGFCCHFSSSWTERCNHIAYHLEKEDKKVEDWRHSCVIYSLLHRPALLPAWTYILQSKRRHFTSFAWNQHSTGRVEGYPESSQLIQLQDALEYYTPNQNAAALAQLAFDKAKKQVALPEEDIAPPVPPKDTRDYRDHHATSLQDLMKETESWTQFVNSIVEDDIFPTGVCHLEGRHAG</sequence>
<feature type="region of interest" description="Disordered" evidence="2">
    <location>
        <begin position="1"/>
        <end position="59"/>
    </location>
</feature>
<dbReference type="AlphaFoldDB" id="A0A9W9CIV4"/>
<keyword evidence="5" id="KW-1185">Reference proteome</keyword>
<gene>
    <name evidence="4" type="ORF">N0V83_008611</name>
</gene>